<keyword evidence="3 6" id="KW-0812">Transmembrane</keyword>
<proteinExistence type="predicted"/>
<dbReference type="InterPro" id="IPR024923">
    <property type="entry name" value="PG_synth_SpoVB"/>
</dbReference>
<evidence type="ECO:0000256" key="6">
    <source>
        <dbReference type="SAM" id="Phobius"/>
    </source>
</evidence>
<dbReference type="RefSeq" id="WP_231419881.1">
    <property type="nucleotide sequence ID" value="NZ_CP126446.1"/>
</dbReference>
<keyword evidence="5 6" id="KW-0472">Membrane</keyword>
<accession>A0ABY8V089</accession>
<dbReference type="PANTHER" id="PTHR30250">
    <property type="entry name" value="PST FAMILY PREDICTED COLANIC ACID TRANSPORTER"/>
    <property type="match status" value="1"/>
</dbReference>
<feature type="transmembrane region" description="Helical" evidence="6">
    <location>
        <begin position="359"/>
        <end position="377"/>
    </location>
</feature>
<feature type="transmembrane region" description="Helical" evidence="6">
    <location>
        <begin position="52"/>
        <end position="76"/>
    </location>
</feature>
<evidence type="ECO:0000313" key="8">
    <source>
        <dbReference type="Proteomes" id="UP001236652"/>
    </source>
</evidence>
<feature type="transmembrane region" description="Helical" evidence="6">
    <location>
        <begin position="384"/>
        <end position="404"/>
    </location>
</feature>
<keyword evidence="8" id="KW-1185">Reference proteome</keyword>
<evidence type="ECO:0000256" key="2">
    <source>
        <dbReference type="ARBA" id="ARBA00022475"/>
    </source>
</evidence>
<protein>
    <submittedName>
        <fullName evidence="7">Polysaccharide biosynthesis protein</fullName>
    </submittedName>
</protein>
<feature type="transmembrane region" description="Helical" evidence="6">
    <location>
        <begin position="88"/>
        <end position="109"/>
    </location>
</feature>
<feature type="transmembrane region" description="Helical" evidence="6">
    <location>
        <begin position="168"/>
        <end position="186"/>
    </location>
</feature>
<dbReference type="CDD" id="cd13124">
    <property type="entry name" value="MATE_SpoVB_like"/>
    <property type="match status" value="1"/>
</dbReference>
<dbReference type="PANTHER" id="PTHR30250:SF29">
    <property type="entry name" value="POLYSACCHARIDE BIOSYNTHESIS PROTEIN C-TERMINAL DOMAIN-CONTAINING PROTEIN"/>
    <property type="match status" value="1"/>
</dbReference>
<evidence type="ECO:0000256" key="1">
    <source>
        <dbReference type="ARBA" id="ARBA00004651"/>
    </source>
</evidence>
<dbReference type="InterPro" id="IPR050833">
    <property type="entry name" value="Poly_Biosynth_Transport"/>
</dbReference>
<keyword evidence="4 6" id="KW-1133">Transmembrane helix</keyword>
<evidence type="ECO:0000313" key="7">
    <source>
        <dbReference type="EMBL" id="WIF98204.1"/>
    </source>
</evidence>
<feature type="transmembrane region" description="Helical" evidence="6">
    <location>
        <begin position="483"/>
        <end position="503"/>
    </location>
</feature>
<feature type="transmembrane region" description="Helical" evidence="6">
    <location>
        <begin position="448"/>
        <end position="471"/>
    </location>
</feature>
<keyword evidence="2" id="KW-1003">Cell membrane</keyword>
<feature type="transmembrane region" description="Helical" evidence="6">
    <location>
        <begin position="328"/>
        <end position="347"/>
    </location>
</feature>
<name>A0ABY8V089_9BACI</name>
<dbReference type="Proteomes" id="UP001236652">
    <property type="component" value="Chromosome"/>
</dbReference>
<feature type="transmembrane region" description="Helical" evidence="6">
    <location>
        <begin position="129"/>
        <end position="147"/>
    </location>
</feature>
<evidence type="ECO:0000256" key="4">
    <source>
        <dbReference type="ARBA" id="ARBA00022989"/>
    </source>
</evidence>
<feature type="transmembrane region" description="Helical" evidence="6">
    <location>
        <begin position="192"/>
        <end position="212"/>
    </location>
</feature>
<feature type="transmembrane region" description="Helical" evidence="6">
    <location>
        <begin position="410"/>
        <end position="436"/>
    </location>
</feature>
<dbReference type="InterPro" id="IPR002797">
    <property type="entry name" value="Polysacc_synth"/>
</dbReference>
<reference evidence="7 8" key="1">
    <citation type="submission" date="2023-05" db="EMBL/GenBank/DDBJ databases">
        <title>Comparative genomics reveals the evidence of polycyclic aromatic hydrocarbons degradation in moderately halophilic genus Pontibacillus.</title>
        <authorList>
            <person name="Yang H."/>
            <person name="Qian Z."/>
        </authorList>
    </citation>
    <scope>NUCLEOTIDE SEQUENCE [LARGE SCALE GENOMIC DNA]</scope>
    <source>
        <strain evidence="8">HN14</strain>
    </source>
</reference>
<feature type="transmembrane region" description="Helical" evidence="6">
    <location>
        <begin position="287"/>
        <end position="307"/>
    </location>
</feature>
<comment type="subcellular location">
    <subcellularLocation>
        <location evidence="1">Cell membrane</location>
        <topology evidence="1">Multi-pass membrane protein</topology>
    </subcellularLocation>
</comment>
<dbReference type="EMBL" id="CP126446">
    <property type="protein sequence ID" value="WIF98204.1"/>
    <property type="molecule type" value="Genomic_DNA"/>
</dbReference>
<dbReference type="PIRSF" id="PIRSF038958">
    <property type="entry name" value="PG_synth_SpoVB"/>
    <property type="match status" value="1"/>
</dbReference>
<sequence>MAIHTKQQRLLRGALLLTLAGLVGKVLSAGYRIPLQNIAGDVGFYIYQQVYPILGMASMISIYGFPMAISSLVAKARAEKRSLSLSRFYVPVFGVMVTISIVLFCLIYFGSPVIASVMGDSNLREPLEVTSTVFLLLPFTSIGRGAFQGIDDMTPTAVSQMTEQVVRVSVIILATLYFVGEGYNYYYVGSGAAFGSIAGGLGACFVLSLFIVKRRSSLLFHSSNAFSMMEIARTMVLTGLFLCVNYMMLLLMQFADAFTMVSPLKEYGLSLEGAQKMKGIFDRGYPLLQLGTVLASSLALAIVPSVTKKRLENKAKDVEENVGQAMKLSLLISVAASVGLFMLLPEVNVLLFTSNEGTTALRILAIVIVFASLTLTLSSLLQGFGIVFLPALTVGGGIVVKGVLNSLLIPFYSITGAAIATLLSVLIILLSNIVIFRKRVPVSLKASIPWRATIISLGIMVMVVFLTGEAYKGLVEMNDRQDYIGYCLLTIGAGGVSYMISLLKTGAFTEDEVKEFPMSSKIKRLTKRRSS</sequence>
<evidence type="ECO:0000256" key="3">
    <source>
        <dbReference type="ARBA" id="ARBA00022692"/>
    </source>
</evidence>
<organism evidence="7 8">
    <name type="scientific">Pontibacillus chungwhensis</name>
    <dbReference type="NCBI Taxonomy" id="265426"/>
    <lineage>
        <taxon>Bacteria</taxon>
        <taxon>Bacillati</taxon>
        <taxon>Bacillota</taxon>
        <taxon>Bacilli</taxon>
        <taxon>Bacillales</taxon>
        <taxon>Bacillaceae</taxon>
        <taxon>Pontibacillus</taxon>
    </lineage>
</organism>
<gene>
    <name evidence="7" type="ORF">QNI29_00375</name>
</gene>
<feature type="transmembrane region" description="Helical" evidence="6">
    <location>
        <begin position="232"/>
        <end position="255"/>
    </location>
</feature>
<evidence type="ECO:0000256" key="5">
    <source>
        <dbReference type="ARBA" id="ARBA00023136"/>
    </source>
</evidence>
<dbReference type="Pfam" id="PF01943">
    <property type="entry name" value="Polysacc_synt"/>
    <property type="match status" value="1"/>
</dbReference>